<evidence type="ECO:0000313" key="4">
    <source>
        <dbReference type="Proteomes" id="UP001166286"/>
    </source>
</evidence>
<dbReference type="AlphaFoldDB" id="A0AA39R1I2"/>
<feature type="region of interest" description="Disordered" evidence="1">
    <location>
        <begin position="357"/>
        <end position="409"/>
    </location>
</feature>
<feature type="compositionally biased region" description="Basic and acidic residues" evidence="1">
    <location>
        <begin position="467"/>
        <end position="489"/>
    </location>
</feature>
<comment type="caution">
    <text evidence="3">The sequence shown here is derived from an EMBL/GenBank/DDBJ whole genome shotgun (WGS) entry which is preliminary data.</text>
</comment>
<reference evidence="3" key="1">
    <citation type="submission" date="2023-03" db="EMBL/GenBank/DDBJ databases">
        <title>Complete genome of Cladonia borealis.</title>
        <authorList>
            <person name="Park H."/>
        </authorList>
    </citation>
    <scope>NUCLEOTIDE SEQUENCE</scope>
    <source>
        <strain evidence="3">ANT050790</strain>
    </source>
</reference>
<sequence length="707" mass="81072">MEQYGNLQILGHLLETGDDLVDDKQIRTFLPAPNIVEHRSPFSDNSHDIWDAVQVEQWKFIRRLGRNGFRQVHLEEKIFERFPQSQGSRPQLRAVKIIRESDGGSRTMHHLPEILGMAKFSKFGASFIQLFAWFQLASEICIAMEWAPYGDLEDCVLKPLPEVEVQEVVRQISLAVVIMHERRFLHRDLNPKLQNVFVFRKQPDSPKWRVKLGDFGVSKRVRDDAITSWHTSIEADCSAPEVLGLLGGDYTEESSYASPVDMWSLGYLAHWLLTKHYPLTKFALPRYCRLMDPVPLSELENMSVSNQAVDFIKNLLHLTPASRMTAQEAYSHPWLALPPKGSMPSLEHSIISYPLQQTRRSTSAMSNGVSGRYGMSQSAESQASGTSNPTFQTFEHRPLLPPSGDYRDFSQEAAPFLTNSDYVEYPSGNNRNAQAPDLEETQAEVVPLTQEKLKAEMQEPARAKIQEAVQHPREQREDRNAHFKSEKQQRGRKVLQPNSEDEQEEKEPDPAELVYNGKTINIVQPIAESRKKTDIQPMSDDVIDSAVIEKGKRMDALEAEAVEGLREERYMKKNAVTKQAIRKREEEWTAANDAKLKEAERRSKEGKTRHAEIREILKQFQDFATSEEQKSIERRRAHPHAQKDIKISDLRQFFKEFALKTPPPKDLISLLARDPAKQEAIVDSYRKQSQDDAELLRQMELLSNLRT</sequence>
<proteinExistence type="predicted"/>
<dbReference type="EMBL" id="JAFEKC020000008">
    <property type="protein sequence ID" value="KAK0513182.1"/>
    <property type="molecule type" value="Genomic_DNA"/>
</dbReference>
<name>A0AA39R1I2_9LECA</name>
<dbReference type="GO" id="GO:0005524">
    <property type="term" value="F:ATP binding"/>
    <property type="evidence" value="ECO:0007669"/>
    <property type="project" value="InterPro"/>
</dbReference>
<feature type="domain" description="Protein kinase" evidence="2">
    <location>
        <begin position="58"/>
        <end position="335"/>
    </location>
</feature>
<evidence type="ECO:0000259" key="2">
    <source>
        <dbReference type="PROSITE" id="PS50011"/>
    </source>
</evidence>
<protein>
    <recommendedName>
        <fullName evidence="2">Protein kinase domain-containing protein</fullName>
    </recommendedName>
</protein>
<dbReference type="Pfam" id="PF00069">
    <property type="entry name" value="Pkinase"/>
    <property type="match status" value="1"/>
</dbReference>
<evidence type="ECO:0000256" key="1">
    <source>
        <dbReference type="SAM" id="MobiDB-lite"/>
    </source>
</evidence>
<feature type="compositionally biased region" description="Polar residues" evidence="1">
    <location>
        <begin position="357"/>
        <end position="393"/>
    </location>
</feature>
<dbReference type="SUPFAM" id="SSF56112">
    <property type="entry name" value="Protein kinase-like (PK-like)"/>
    <property type="match status" value="1"/>
</dbReference>
<keyword evidence="4" id="KW-1185">Reference proteome</keyword>
<feature type="region of interest" description="Disordered" evidence="1">
    <location>
        <begin position="467"/>
        <end position="511"/>
    </location>
</feature>
<dbReference type="PANTHER" id="PTHR24347">
    <property type="entry name" value="SERINE/THREONINE-PROTEIN KINASE"/>
    <property type="match status" value="1"/>
</dbReference>
<feature type="region of interest" description="Disordered" evidence="1">
    <location>
        <begin position="420"/>
        <end position="439"/>
    </location>
</feature>
<gene>
    <name evidence="3" type="ORF">JMJ35_004168</name>
</gene>
<dbReference type="PROSITE" id="PS50011">
    <property type="entry name" value="PROTEIN_KINASE_DOM"/>
    <property type="match status" value="1"/>
</dbReference>
<dbReference type="Proteomes" id="UP001166286">
    <property type="component" value="Unassembled WGS sequence"/>
</dbReference>
<dbReference type="InterPro" id="IPR011009">
    <property type="entry name" value="Kinase-like_dom_sf"/>
</dbReference>
<feature type="compositionally biased region" description="Polar residues" evidence="1">
    <location>
        <begin position="420"/>
        <end position="433"/>
    </location>
</feature>
<dbReference type="Gene3D" id="1.10.510.10">
    <property type="entry name" value="Transferase(Phosphotransferase) domain 1"/>
    <property type="match status" value="1"/>
</dbReference>
<evidence type="ECO:0000313" key="3">
    <source>
        <dbReference type="EMBL" id="KAK0513182.1"/>
    </source>
</evidence>
<organism evidence="3 4">
    <name type="scientific">Cladonia borealis</name>
    <dbReference type="NCBI Taxonomy" id="184061"/>
    <lineage>
        <taxon>Eukaryota</taxon>
        <taxon>Fungi</taxon>
        <taxon>Dikarya</taxon>
        <taxon>Ascomycota</taxon>
        <taxon>Pezizomycotina</taxon>
        <taxon>Lecanoromycetes</taxon>
        <taxon>OSLEUM clade</taxon>
        <taxon>Lecanoromycetidae</taxon>
        <taxon>Lecanorales</taxon>
        <taxon>Lecanorineae</taxon>
        <taxon>Cladoniaceae</taxon>
        <taxon>Cladonia</taxon>
    </lineage>
</organism>
<accession>A0AA39R1I2</accession>
<dbReference type="GO" id="GO:0004672">
    <property type="term" value="F:protein kinase activity"/>
    <property type="evidence" value="ECO:0007669"/>
    <property type="project" value="InterPro"/>
</dbReference>
<dbReference type="InterPro" id="IPR000719">
    <property type="entry name" value="Prot_kinase_dom"/>
</dbReference>